<dbReference type="Gene3D" id="1.10.275.30">
    <property type="match status" value="1"/>
</dbReference>
<dbReference type="GO" id="GO:0000112">
    <property type="term" value="C:nucleotide-excision repair factor 3 complex"/>
    <property type="evidence" value="ECO:0007669"/>
    <property type="project" value="UniProtKB-ARBA"/>
</dbReference>
<dbReference type="GO" id="GO:0043139">
    <property type="term" value="F:5'-3' DNA helicase activity"/>
    <property type="evidence" value="ECO:0007669"/>
    <property type="project" value="UniProtKB-EC"/>
</dbReference>
<keyword evidence="18" id="KW-0539">Nucleus</keyword>
<comment type="subcellular location">
    <subcellularLocation>
        <location evidence="2">Nucleus</location>
    </subcellularLocation>
</comment>
<dbReference type="Pfam" id="PF13307">
    <property type="entry name" value="Helicase_C_2"/>
    <property type="match status" value="1"/>
</dbReference>
<feature type="region of interest" description="Disordered" evidence="22">
    <location>
        <begin position="1683"/>
        <end position="1703"/>
    </location>
</feature>
<dbReference type="PRINTS" id="PR00852">
    <property type="entry name" value="XRODRMPGMNTD"/>
</dbReference>
<evidence type="ECO:0000256" key="2">
    <source>
        <dbReference type="ARBA" id="ARBA00004123"/>
    </source>
</evidence>
<feature type="region of interest" description="Disordered" evidence="22">
    <location>
        <begin position="1072"/>
        <end position="1131"/>
    </location>
</feature>
<evidence type="ECO:0000256" key="11">
    <source>
        <dbReference type="ARBA" id="ARBA00023004"/>
    </source>
</evidence>
<dbReference type="Gene3D" id="3.40.50.300">
    <property type="entry name" value="P-loop containing nucleotide triphosphate hydrolases"/>
    <property type="match status" value="3"/>
</dbReference>
<keyword evidence="15" id="KW-0804">Transcription</keyword>
<dbReference type="SUPFAM" id="SSF53474">
    <property type="entry name" value="alpha/beta-Hydrolases"/>
    <property type="match status" value="1"/>
</dbReference>
<dbReference type="InterPro" id="IPR006554">
    <property type="entry name" value="Helicase-like_DEXD_c2"/>
</dbReference>
<evidence type="ECO:0000256" key="12">
    <source>
        <dbReference type="ARBA" id="ARBA00023014"/>
    </source>
</evidence>
<evidence type="ECO:0000259" key="24">
    <source>
        <dbReference type="PROSITE" id="PS51193"/>
    </source>
</evidence>
<dbReference type="SMART" id="SM01127">
    <property type="entry name" value="DDHD"/>
    <property type="match status" value="1"/>
</dbReference>
<dbReference type="SUPFAM" id="SSF52799">
    <property type="entry name" value="(Phosphotyrosine protein) phosphatases II"/>
    <property type="match status" value="2"/>
</dbReference>
<dbReference type="EC" id="5.6.2.3" evidence="19"/>
<dbReference type="InterPro" id="IPR001945">
    <property type="entry name" value="RAD3/XPD"/>
</dbReference>
<evidence type="ECO:0000256" key="9">
    <source>
        <dbReference type="ARBA" id="ARBA00022806"/>
    </source>
</evidence>
<dbReference type="PROSITE" id="PS51193">
    <property type="entry name" value="HELICASE_ATP_BIND_2"/>
    <property type="match status" value="1"/>
</dbReference>
<evidence type="ECO:0000256" key="1">
    <source>
        <dbReference type="ARBA" id="ARBA00001966"/>
    </source>
</evidence>
<keyword evidence="4" id="KW-0004">4Fe-4S</keyword>
<dbReference type="SUPFAM" id="SSF52540">
    <property type="entry name" value="P-loop containing nucleoside triphosphate hydrolases"/>
    <property type="match status" value="2"/>
</dbReference>
<evidence type="ECO:0000313" key="26">
    <source>
        <dbReference type="Proteomes" id="UP000044602"/>
    </source>
</evidence>
<dbReference type="Proteomes" id="UP000044602">
    <property type="component" value="Unassembled WGS sequence"/>
</dbReference>
<organism evidence="25 26">
    <name type="scientific">Verticillium longisporum</name>
    <name type="common">Verticillium dahliae var. longisporum</name>
    <dbReference type="NCBI Taxonomy" id="100787"/>
    <lineage>
        <taxon>Eukaryota</taxon>
        <taxon>Fungi</taxon>
        <taxon>Dikarya</taxon>
        <taxon>Ascomycota</taxon>
        <taxon>Pezizomycotina</taxon>
        <taxon>Sordariomycetes</taxon>
        <taxon>Hypocreomycetidae</taxon>
        <taxon>Glomerellales</taxon>
        <taxon>Plectosphaerellaceae</taxon>
        <taxon>Verticillium</taxon>
    </lineage>
</organism>
<reference evidence="25 26" key="1">
    <citation type="submission" date="2015-05" db="EMBL/GenBank/DDBJ databases">
        <authorList>
            <person name="Wang D.B."/>
            <person name="Wang M."/>
        </authorList>
    </citation>
    <scope>NUCLEOTIDE SEQUENCE [LARGE SCALE GENOMIC DNA]</scope>
    <source>
        <strain evidence="25">VL1</strain>
    </source>
</reference>
<evidence type="ECO:0000259" key="23">
    <source>
        <dbReference type="PROSITE" id="PS51043"/>
    </source>
</evidence>
<dbReference type="PROSITE" id="PS51043">
    <property type="entry name" value="DDHD"/>
    <property type="match status" value="1"/>
</dbReference>
<dbReference type="FunFam" id="3.40.50.300:FF:000381">
    <property type="entry name" value="TFIIH basal transcription factor complex helicase subunit"/>
    <property type="match status" value="1"/>
</dbReference>
<evidence type="ECO:0000256" key="7">
    <source>
        <dbReference type="ARBA" id="ARBA00022763"/>
    </source>
</evidence>
<dbReference type="InterPro" id="IPR045028">
    <property type="entry name" value="DinG/Rad3-like"/>
</dbReference>
<evidence type="ECO:0000256" key="5">
    <source>
        <dbReference type="ARBA" id="ARBA00022723"/>
    </source>
</evidence>
<dbReference type="SMART" id="SM00488">
    <property type="entry name" value="DEXDc2"/>
    <property type="match status" value="1"/>
</dbReference>
<keyword evidence="14" id="KW-0238">DNA-binding</keyword>
<feature type="coiled-coil region" evidence="21">
    <location>
        <begin position="255"/>
        <end position="282"/>
    </location>
</feature>
<comment type="similarity">
    <text evidence="3">Belongs to the helicase family. RAD3/XPD subfamily.</text>
</comment>
<evidence type="ECO:0000313" key="25">
    <source>
        <dbReference type="EMBL" id="CRK11859.1"/>
    </source>
</evidence>
<name>A0A0G4KQ49_VERLO</name>
<dbReference type="InterPro" id="IPR013020">
    <property type="entry name" value="Rad3/Chl1-like"/>
</dbReference>
<comment type="cofactor">
    <cofactor evidence="1">
        <name>[4Fe-4S] cluster</name>
        <dbReference type="ChEBI" id="CHEBI:49883"/>
    </cofactor>
</comment>
<evidence type="ECO:0000256" key="20">
    <source>
        <dbReference type="ARBA" id="ARBA00048954"/>
    </source>
</evidence>
<dbReference type="InterPro" id="IPR029021">
    <property type="entry name" value="Prot-tyrosine_phosphatase-like"/>
</dbReference>
<keyword evidence="12" id="KW-0411">Iron-sulfur</keyword>
<evidence type="ECO:0000256" key="6">
    <source>
        <dbReference type="ARBA" id="ARBA00022741"/>
    </source>
</evidence>
<feature type="compositionally biased region" description="Basic and acidic residues" evidence="22">
    <location>
        <begin position="1107"/>
        <end position="1126"/>
    </location>
</feature>
<evidence type="ECO:0000256" key="19">
    <source>
        <dbReference type="ARBA" id="ARBA00044969"/>
    </source>
</evidence>
<evidence type="ECO:0000256" key="14">
    <source>
        <dbReference type="ARBA" id="ARBA00023125"/>
    </source>
</evidence>
<keyword evidence="26" id="KW-1185">Reference proteome</keyword>
<dbReference type="Pfam" id="PF06777">
    <property type="entry name" value="HBB"/>
    <property type="match status" value="1"/>
</dbReference>
<evidence type="ECO:0000256" key="4">
    <source>
        <dbReference type="ARBA" id="ARBA00022485"/>
    </source>
</evidence>
<dbReference type="GO" id="GO:0006366">
    <property type="term" value="P:transcription by RNA polymerase II"/>
    <property type="evidence" value="ECO:0007669"/>
    <property type="project" value="TreeGrafter"/>
</dbReference>
<dbReference type="Pfam" id="PF06733">
    <property type="entry name" value="DEAD_2"/>
    <property type="match status" value="1"/>
</dbReference>
<evidence type="ECO:0000256" key="10">
    <source>
        <dbReference type="ARBA" id="ARBA00022840"/>
    </source>
</evidence>
<dbReference type="InterPro" id="IPR010643">
    <property type="entry name" value="HBB"/>
</dbReference>
<evidence type="ECO:0000256" key="22">
    <source>
        <dbReference type="SAM" id="MobiDB-lite"/>
    </source>
</evidence>
<dbReference type="Gene3D" id="3.90.190.10">
    <property type="entry name" value="Protein tyrosine phosphatase superfamily"/>
    <property type="match status" value="1"/>
</dbReference>
<dbReference type="CDD" id="cd18788">
    <property type="entry name" value="SF2_C_XPD"/>
    <property type="match status" value="1"/>
</dbReference>
<evidence type="ECO:0000256" key="18">
    <source>
        <dbReference type="ARBA" id="ARBA00023242"/>
    </source>
</evidence>
<dbReference type="InterPro" id="IPR006555">
    <property type="entry name" value="ATP-dep_Helicase_C"/>
</dbReference>
<keyword evidence="13" id="KW-0805">Transcription regulation</keyword>
<keyword evidence="6" id="KW-0547">Nucleotide-binding</keyword>
<dbReference type="GO" id="GO:0006289">
    <property type="term" value="P:nucleotide-excision repair"/>
    <property type="evidence" value="ECO:0007669"/>
    <property type="project" value="InterPro"/>
</dbReference>
<dbReference type="FunFam" id="1.10.30.20:FF:000001">
    <property type="entry name" value="DNA repair helicase rad15"/>
    <property type="match status" value="1"/>
</dbReference>
<evidence type="ECO:0000256" key="16">
    <source>
        <dbReference type="ARBA" id="ARBA00023204"/>
    </source>
</evidence>
<dbReference type="GO" id="GO:0051539">
    <property type="term" value="F:4 iron, 4 sulfur cluster binding"/>
    <property type="evidence" value="ECO:0007669"/>
    <property type="project" value="UniProtKB-KW"/>
</dbReference>
<protein>
    <recommendedName>
        <fullName evidence="19">DNA 5'-3' helicase</fullName>
        <ecNumber evidence="19">5.6.2.3</ecNumber>
    </recommendedName>
</protein>
<feature type="domain" description="DDHD" evidence="23">
    <location>
        <begin position="1569"/>
        <end position="1775"/>
    </location>
</feature>
<feature type="region of interest" description="Disordered" evidence="22">
    <location>
        <begin position="992"/>
        <end position="1029"/>
    </location>
</feature>
<dbReference type="STRING" id="100787.A0A0G4KQ49"/>
<proteinExistence type="inferred from homology"/>
<dbReference type="InterPro" id="IPR014013">
    <property type="entry name" value="Helic_SF1/SF2_ATP-bd_DinG/Rad3"/>
</dbReference>
<dbReference type="InterPro" id="IPR010614">
    <property type="entry name" value="RAD3-like_helicase_DEAD"/>
</dbReference>
<evidence type="ECO:0000256" key="8">
    <source>
        <dbReference type="ARBA" id="ARBA00022801"/>
    </source>
</evidence>
<dbReference type="GO" id="GO:0046872">
    <property type="term" value="F:metal ion binding"/>
    <property type="evidence" value="ECO:0007669"/>
    <property type="project" value="UniProtKB-KW"/>
</dbReference>
<evidence type="ECO:0000256" key="15">
    <source>
        <dbReference type="ARBA" id="ARBA00023163"/>
    </source>
</evidence>
<gene>
    <name evidence="25" type="ORF">BN1708_002300</name>
</gene>
<keyword evidence="10" id="KW-0067">ATP-binding</keyword>
<dbReference type="InterPro" id="IPR029058">
    <property type="entry name" value="AB_hydrolase_fold"/>
</dbReference>
<keyword evidence="16" id="KW-0234">DNA repair</keyword>
<dbReference type="GO" id="GO:0003684">
    <property type="term" value="F:damaged DNA binding"/>
    <property type="evidence" value="ECO:0007669"/>
    <property type="project" value="TreeGrafter"/>
</dbReference>
<keyword evidence="9" id="KW-0347">Helicase</keyword>
<sequence>MKFFIDDLPVLFPYPRIYPEQYAYMCDLKKTLDAGGHCVLEMPSGTGKTVSLLSLIVAYQQHYPEHRKLIYCSRTMSEIEKALAELKELMKYRTEQLGQEEEFRGLGLTSRKNLCLHPSVKREKSGSVVDARCRSLTAGFVKEKKDKGENIDVCVYHDNLDLLEPHNLIPNGVWTFDGLLRYGEQHKQCPYFTSRRMMQYCNVIIYSYHYLLDPKIAERVSRELSKDCIVVFDEAHNIDNVCIESLSTDITEDSLRKAARGAQNLDRKIAEMKQTDQEQLQNEYLKLVEGLRDAGEARQEDAFMANPALPDDLLNEAVPGNIRRAEHFVAFLKRFIEYLKTRMKVRNTISETPPSFLAHLKEFTFIEKKPLKFCAERLTSLVRTLELTNIEDYQPLQEVATFATLVATYEKGFLLILEPFESEAAEVPNPVLHFTCLDAAIAIKPVFDRFSSVIITSGTISPLEMYPKMLGFSTVVQESYSMTLARRSFLPMIVTRGSDQASVSTSFQVRNEPSVVRNYGSLLTEFAKITPDGMVVFFPSYLYMESIISMWQGMGILDEVWKYKLILVETPDAQETSLALETYRTACCNGRGAVLLCVARGKVSEGIDFDHQYGRAVLNIGVPFQYTESRILKARLEFLRETYRIRENDFLSFDAMRHAAQCLGRVLRGKDDYGVMVLADRRFQKKRVQLPKWINQGLLDADTNLSTDMAVSSARRFLKQMAQPFRAKDQEGVSTWSYEDLMRHKEKTELDRIRDLEDAANKNDQTQEFGGDDYAVLLEQTITSPGTMSAVGHTYQQNCRLAPITYESSDNASDDTPRVNAQYFYTSLIPIDDPLSPGTLAYASDAKSAKSRLRPFSQGDNIALEKAWLSLASDQDDEAHRKARDSTSLGPMLEKANDRKLASLVQRLARKHLKKHVGSVTSQSISTSQPMAESTTAASLCCSELYLDVSTDLQNTFCALVRMRQSSLIADNVIQKVMLELKRMLLDLEAGDGNIDKQQPTSSASRKRADSTRSARLSPGSPPVGEELTKGGFLRFRTSLRANQENQRLQPLADAAFSRVAMDDGISGTPFARVESYGSTPESMASAFGGREDQNEGTVTRDALIPDPERGANRSREKLEDPHTLDIDDADPQVSRRALEVPVGISRLHKVSLPSLQMKPIYWSPVNDIAVVLRGTWFYRDTMNPLPPTVANQVEAGYRELRPHTETWSDELRCAIDVGPLGEEKVSHPLWPNDRQHSDDDLAADEPVISTDPFCSAHCFRGEAAAQGSIAPEPGVQSAEQPSRSFASYHVIYKDASNAFLLKPSLKPSAYYGRRPVAKIMRGTTIGIPVVRGFDQDAWDRIQNKKHAENSAGTDGASSSSTGARIQVCPACKAQADRGQVTDLILVCHGIGQKFAERVESFHFTHAINAFRREVNMELSNPALNGSLREAQNGIMVLPVNWRHTLTLENGGPAQDGEDEAARGLDRFGLKDIEPKTIPAVRSMISDIMFDIPFYMSHHKGQMIEALVKEANRVYRLWCRNNPGFHDNGRVHLIGHSLGSAMAVDILSRQPNRVPSLDLSLPSPRADVFEFDTVNLFLVGSPAGFFMLLERGMLVPRRGRSKPEAEPSDVDDQDVTSEAGSFGCMAVDNVYNILAREDPIAYLLNGTIDPVYAASLKTAYVPSTATSLLKYVGDTMRSIIPGTAPAPAADATRSEAPKPSMARLPSQLELEVHDFSREEIAERKAYLLNDNGQVDFFLRSGGGPLEIQYLNMLSAHSSYWLSRDFIHETTIMATIALSRPLPPHRPSSAISPISAISLDTISVQQQASIPNKHIPVCPPGPAPSGDLSTPPPSPPNDPDDEDVQPASWLFPPNDFACIESGPLKLYQLHPQDLAAAIDFASRQPLPDTSRVFPWFHGLHPHNHIQQAFFIARRRMLRRTPTCIRGLVLVKADGDLSVSRLKGSIAPQEFLDTQSTPGLLDIDPKDGFCVRNFQIQAAKIAGVSDVVVYGEDAVIVRKVAWDVVTAQRRWRDKHEAQGQPLPVYNTFICVGPFETFEANHSEVVAIDSTGQLTGNVLDFFHQERKEMYAMTLASEISHNVWVGSTPDPATEDEAEYDVLIECSDVGRINPAALESIARGKEKDNRQPYIDFPSSGSILPPTWSQVEADGILETCKWIYHLAHGTFPTDEPSPENENGDIQARPRKILIHCADGYTESTMLSIAYLSYSTGRGVADSWLHLHTEKKRNFFAYPTDVALLTCIEPRLLHESPVHADKGLSSITALIKDPTWMHSMDGSFPSRVLDYMYLGNLGHANNPELLRSLGIGQILSVGEMSMWRDGELEQWGTDNVCLVQGVQDNGIDPLMDQFERCLDFIGKSTPFDACPPLATNLI</sequence>
<keyword evidence="7" id="KW-0227">DNA damage</keyword>
<keyword evidence="21" id="KW-0175">Coiled coil</keyword>
<keyword evidence="17" id="KW-0413">Isomerase</keyword>
<comment type="catalytic activity">
    <reaction evidence="20">
        <text>ATP + H2O = ADP + phosphate + H(+)</text>
        <dbReference type="Rhea" id="RHEA:13065"/>
        <dbReference type="ChEBI" id="CHEBI:15377"/>
        <dbReference type="ChEBI" id="CHEBI:15378"/>
        <dbReference type="ChEBI" id="CHEBI:30616"/>
        <dbReference type="ChEBI" id="CHEBI:43474"/>
        <dbReference type="ChEBI" id="CHEBI:456216"/>
        <dbReference type="EC" id="5.6.2.3"/>
    </reaction>
</comment>
<dbReference type="FunFam" id="1.10.275.40:FF:000001">
    <property type="entry name" value="DNA repair helicase (Rad3)"/>
    <property type="match status" value="1"/>
</dbReference>
<dbReference type="NCBIfam" id="TIGR00604">
    <property type="entry name" value="rad3"/>
    <property type="match status" value="1"/>
</dbReference>
<dbReference type="GO" id="GO:0005524">
    <property type="term" value="F:ATP binding"/>
    <property type="evidence" value="ECO:0007669"/>
    <property type="project" value="UniProtKB-KW"/>
</dbReference>
<keyword evidence="11" id="KW-0408">Iron</keyword>
<keyword evidence="8" id="KW-0378">Hydrolase</keyword>
<dbReference type="InterPro" id="IPR004177">
    <property type="entry name" value="DDHD_dom"/>
</dbReference>
<dbReference type="FunFam" id="3.40.50.300:FF:000135">
    <property type="entry name" value="DNA repair helicase RAD3, putative"/>
    <property type="match status" value="1"/>
</dbReference>
<evidence type="ECO:0000256" key="13">
    <source>
        <dbReference type="ARBA" id="ARBA00023015"/>
    </source>
</evidence>
<feature type="domain" description="Helicase ATP-binding" evidence="24">
    <location>
        <begin position="7"/>
        <end position="289"/>
    </location>
</feature>
<dbReference type="FunFam" id="3.40.50.300:FF:000128">
    <property type="entry name" value="Putative DNA repair helicase RAD3"/>
    <property type="match status" value="1"/>
</dbReference>
<dbReference type="GO" id="GO:0045951">
    <property type="term" value="P:positive regulation of mitotic recombination"/>
    <property type="evidence" value="ECO:0007669"/>
    <property type="project" value="TreeGrafter"/>
</dbReference>
<accession>A0A0G4KQ49</accession>
<dbReference type="InterPro" id="IPR027417">
    <property type="entry name" value="P-loop_NTPase"/>
</dbReference>
<dbReference type="PANTHER" id="PTHR11472">
    <property type="entry name" value="DNA REPAIR DEAD HELICASE RAD3/XP-D SUBFAMILY MEMBER"/>
    <property type="match status" value="1"/>
</dbReference>
<dbReference type="SMART" id="SM00491">
    <property type="entry name" value="HELICc2"/>
    <property type="match status" value="1"/>
</dbReference>
<feature type="region of interest" description="Disordered" evidence="22">
    <location>
        <begin position="1811"/>
        <end position="1845"/>
    </location>
</feature>
<dbReference type="GO" id="GO:0016818">
    <property type="term" value="F:hydrolase activity, acting on acid anhydrides, in phosphorus-containing anhydrides"/>
    <property type="evidence" value="ECO:0007669"/>
    <property type="project" value="InterPro"/>
</dbReference>
<evidence type="ECO:0000256" key="17">
    <source>
        <dbReference type="ARBA" id="ARBA00023235"/>
    </source>
</evidence>
<dbReference type="EMBL" id="CVQH01003335">
    <property type="protein sequence ID" value="CRK11859.1"/>
    <property type="molecule type" value="Genomic_DNA"/>
</dbReference>
<keyword evidence="5" id="KW-0479">Metal-binding</keyword>
<evidence type="ECO:0000256" key="3">
    <source>
        <dbReference type="ARBA" id="ARBA00009146"/>
    </source>
</evidence>
<dbReference type="Pfam" id="PF02862">
    <property type="entry name" value="DDHD"/>
    <property type="match status" value="2"/>
</dbReference>
<evidence type="ECO:0000256" key="21">
    <source>
        <dbReference type="SAM" id="Coils"/>
    </source>
</evidence>
<dbReference type="PANTHER" id="PTHR11472:SF1">
    <property type="entry name" value="GENERAL TRANSCRIPTION AND DNA REPAIR FACTOR IIH HELICASE SUBUNIT XPD"/>
    <property type="match status" value="1"/>
</dbReference>